<sequence length="266" mass="26921">MNFNKKALLATAGVVAGVLAPAAAVFAADGYDTNGNAGSGITLPVYTSGESNAASGTAKAYSVASVYIKTGFLQLNAVPNFHFMPSFAGGTSNLLDNDKGEYAGTQYIDGVPKPGQPATGLLQVADSRTSGSGTAKAGLNGWKLSLSLGAFQHKQGSGTVPTGWALTVNRSVGAQNAVANNIQNFAPMAGVTNNLPTPTGADTTSPAKTFTSGGSDTDFWTANEHQGVGVTSAMFNTPTSAKLEIPEGVTDGGYYAPLTWTLTAGV</sequence>
<dbReference type="EMBL" id="AP026801">
    <property type="protein sequence ID" value="BDR57333.1"/>
    <property type="molecule type" value="Genomic_DNA"/>
</dbReference>
<feature type="chain" id="PRO_5043851930" description="WxL domain-containing protein" evidence="1">
    <location>
        <begin position="28"/>
        <end position="266"/>
    </location>
</feature>
<name>A0AAU9DU23_9LACO</name>
<evidence type="ECO:0000259" key="2">
    <source>
        <dbReference type="Pfam" id="PF13731"/>
    </source>
</evidence>
<organism evidence="3 4">
    <name type="scientific">Xylocopilactobacillus apis</name>
    <dbReference type="NCBI Taxonomy" id="2932183"/>
    <lineage>
        <taxon>Bacteria</taxon>
        <taxon>Bacillati</taxon>
        <taxon>Bacillota</taxon>
        <taxon>Bacilli</taxon>
        <taxon>Lactobacillales</taxon>
        <taxon>Lactobacillaceae</taxon>
        <taxon>Xylocopilactobacillus</taxon>
    </lineage>
</organism>
<dbReference type="AlphaFoldDB" id="A0AAU9DU23"/>
<dbReference type="Proteomes" id="UP001321804">
    <property type="component" value="Chromosome"/>
</dbReference>
<evidence type="ECO:0000313" key="4">
    <source>
        <dbReference type="Proteomes" id="UP001321804"/>
    </source>
</evidence>
<protein>
    <recommendedName>
        <fullName evidence="2">WxL domain-containing protein</fullName>
    </recommendedName>
</protein>
<evidence type="ECO:0000313" key="3">
    <source>
        <dbReference type="EMBL" id="BDR57333.1"/>
    </source>
</evidence>
<dbReference type="KEGG" id="xak:KIMC2_18950"/>
<keyword evidence="1" id="KW-0732">Signal</keyword>
<reference evidence="3 4" key="1">
    <citation type="journal article" date="2023" name="Microbiol. Spectr.">
        <title>Symbiosis of Carpenter Bees with Uncharacterized Lactic Acid Bacteria Showing NAD Auxotrophy.</title>
        <authorList>
            <person name="Kawasaki S."/>
            <person name="Ozawa K."/>
            <person name="Mori T."/>
            <person name="Yamamoto A."/>
            <person name="Ito M."/>
            <person name="Ohkuma M."/>
            <person name="Sakamoto M."/>
            <person name="Matsutani M."/>
        </authorList>
    </citation>
    <scope>NUCLEOTIDE SEQUENCE [LARGE SCALE GENOMIC DNA]</scope>
    <source>
        <strain evidence="3 4">KimC2</strain>
    </source>
</reference>
<feature type="signal peptide" evidence="1">
    <location>
        <begin position="1"/>
        <end position="27"/>
    </location>
</feature>
<dbReference type="InterPro" id="IPR027994">
    <property type="entry name" value="WxL_dom"/>
</dbReference>
<dbReference type="RefSeq" id="WP_317696344.1">
    <property type="nucleotide sequence ID" value="NZ_AP026801.1"/>
</dbReference>
<evidence type="ECO:0000256" key="1">
    <source>
        <dbReference type="SAM" id="SignalP"/>
    </source>
</evidence>
<gene>
    <name evidence="3" type="ORF">KIMC2_18950</name>
</gene>
<proteinExistence type="predicted"/>
<feature type="domain" description="WxL" evidence="2">
    <location>
        <begin position="69"/>
        <end position="264"/>
    </location>
</feature>
<keyword evidence="4" id="KW-1185">Reference proteome</keyword>
<dbReference type="Pfam" id="PF13731">
    <property type="entry name" value="WxL"/>
    <property type="match status" value="1"/>
</dbReference>
<accession>A0AAU9DU23</accession>